<organism evidence="11 12">
    <name type="scientific">Bacillus aquiflavi</name>
    <dbReference type="NCBI Taxonomy" id="2672567"/>
    <lineage>
        <taxon>Bacteria</taxon>
        <taxon>Bacillati</taxon>
        <taxon>Bacillota</taxon>
        <taxon>Bacilli</taxon>
        <taxon>Bacillales</taxon>
        <taxon>Bacillaceae</taxon>
        <taxon>Bacillus</taxon>
    </lineage>
</organism>
<dbReference type="PANTHER" id="PTHR34390">
    <property type="entry name" value="UPF0442 PROTEIN YJJB-RELATED"/>
    <property type="match status" value="1"/>
</dbReference>
<evidence type="ECO:0000256" key="2">
    <source>
        <dbReference type="ARBA" id="ARBA00022475"/>
    </source>
</evidence>
<evidence type="ECO:0000256" key="4">
    <source>
        <dbReference type="ARBA" id="ARBA00022692"/>
    </source>
</evidence>
<evidence type="ECO:0000313" key="13">
    <source>
        <dbReference type="Proteomes" id="UP000570010"/>
    </source>
</evidence>
<proteinExistence type="inferred from homology"/>
<comment type="caution">
    <text evidence="11">The sequence shown here is derived from an EMBL/GenBank/DDBJ whole genome shotgun (WGS) entry which is preliminary data.</text>
</comment>
<evidence type="ECO:0000313" key="10">
    <source>
        <dbReference type="EMBL" id="MBA4538732.1"/>
    </source>
</evidence>
<evidence type="ECO:0000256" key="5">
    <source>
        <dbReference type="ARBA" id="ARBA00022989"/>
    </source>
</evidence>
<keyword evidence="4 8" id="KW-0812">Transmembrane</keyword>
<name>A0A6B3W5S1_9BACI</name>
<keyword evidence="6 8" id="KW-0472">Membrane</keyword>
<feature type="transmembrane region" description="Helical" evidence="8">
    <location>
        <begin position="53"/>
        <end position="72"/>
    </location>
</feature>
<feature type="transmembrane region" description="Helical" evidence="8">
    <location>
        <begin position="6"/>
        <end position="22"/>
    </location>
</feature>
<dbReference type="RefSeq" id="WP_163243493.1">
    <property type="nucleotide sequence ID" value="NZ_CP082780.1"/>
</dbReference>
<evidence type="ECO:0000256" key="1">
    <source>
        <dbReference type="ARBA" id="ARBA00004651"/>
    </source>
</evidence>
<feature type="transmembrane region" description="Helical" evidence="8">
    <location>
        <begin position="29"/>
        <end position="47"/>
    </location>
</feature>
<dbReference type="Pfam" id="PF12821">
    <property type="entry name" value="ThrE_2"/>
    <property type="match status" value="1"/>
</dbReference>
<dbReference type="GO" id="GO:0015744">
    <property type="term" value="P:succinate transport"/>
    <property type="evidence" value="ECO:0007669"/>
    <property type="project" value="TreeGrafter"/>
</dbReference>
<comment type="similarity">
    <text evidence="7">Belongs to the ThrE exporter (TC 2.A.79) family.</text>
</comment>
<accession>A0A6B3W5S1</accession>
<keyword evidence="12" id="KW-1185">Reference proteome</keyword>
<evidence type="ECO:0000256" key="6">
    <source>
        <dbReference type="ARBA" id="ARBA00023136"/>
    </source>
</evidence>
<feature type="transmembrane region" description="Helical" evidence="8">
    <location>
        <begin position="79"/>
        <end position="97"/>
    </location>
</feature>
<sequence>MVYILTHLLLSFIASASFGVIFNAPRQSLIQCGFVGMIGWISYILLADFGVDAVQASFVGAFAVALIGHVMAKRYKMPMIIFSVAGIIPLVPGGLSYDTMRHVAGNDYLGAIPLAAKAFMISGAIAMGLVFAEVFVQLFLKGITYLKGQTADKKQL</sequence>
<keyword evidence="3" id="KW-0997">Cell inner membrane</keyword>
<protein>
    <submittedName>
        <fullName evidence="10 11">Threonine/serine exporter</fullName>
    </submittedName>
</protein>
<evidence type="ECO:0000313" key="12">
    <source>
        <dbReference type="Proteomes" id="UP000472971"/>
    </source>
</evidence>
<dbReference type="AlphaFoldDB" id="A0A6B3W5S1"/>
<dbReference type="InterPro" id="IPR024528">
    <property type="entry name" value="ThrE_2"/>
</dbReference>
<gene>
    <name evidence="11" type="ORF">G4D64_16695</name>
    <name evidence="10" type="ORF">H1Z61_16760</name>
</gene>
<evidence type="ECO:0000259" key="9">
    <source>
        <dbReference type="Pfam" id="PF12821"/>
    </source>
</evidence>
<keyword evidence="5 8" id="KW-1133">Transmembrane helix</keyword>
<evidence type="ECO:0000313" key="11">
    <source>
        <dbReference type="EMBL" id="NEY83091.1"/>
    </source>
</evidence>
<evidence type="ECO:0000256" key="8">
    <source>
        <dbReference type="SAM" id="Phobius"/>
    </source>
</evidence>
<keyword evidence="2" id="KW-1003">Cell membrane</keyword>
<dbReference type="InterPro" id="IPR050539">
    <property type="entry name" value="ThrE_Dicarb/AminoAcid_Exp"/>
</dbReference>
<dbReference type="EMBL" id="JACEIO010000070">
    <property type="protein sequence ID" value="MBA4538732.1"/>
    <property type="molecule type" value="Genomic_DNA"/>
</dbReference>
<reference evidence="11 12" key="1">
    <citation type="submission" date="2020-02" db="EMBL/GenBank/DDBJ databases">
        <title>Bacillus aquiflavi sp. nov., isolated from yellow water of strong flavor Chinese baijiu in Yibin region of China.</title>
        <authorList>
            <person name="Xie J."/>
        </authorList>
    </citation>
    <scope>NUCLEOTIDE SEQUENCE [LARGE SCALE GENOMIC DNA]</scope>
    <source>
        <strain evidence="11 12">3H-10</strain>
    </source>
</reference>
<comment type="subcellular location">
    <subcellularLocation>
        <location evidence="1">Cell membrane</location>
        <topology evidence="1">Multi-pass membrane protein</topology>
    </subcellularLocation>
</comment>
<dbReference type="PANTHER" id="PTHR34390:SF1">
    <property type="entry name" value="SUCCINATE TRANSPORTER SUBUNIT YJJB-RELATED"/>
    <property type="match status" value="1"/>
</dbReference>
<dbReference type="EMBL" id="JAAIWN010000072">
    <property type="protein sequence ID" value="NEY83091.1"/>
    <property type="molecule type" value="Genomic_DNA"/>
</dbReference>
<evidence type="ECO:0000256" key="7">
    <source>
        <dbReference type="ARBA" id="ARBA00034125"/>
    </source>
</evidence>
<feature type="transmembrane region" description="Helical" evidence="8">
    <location>
        <begin position="117"/>
        <end position="140"/>
    </location>
</feature>
<dbReference type="Proteomes" id="UP000472971">
    <property type="component" value="Unassembled WGS sequence"/>
</dbReference>
<dbReference type="GO" id="GO:0005886">
    <property type="term" value="C:plasma membrane"/>
    <property type="evidence" value="ECO:0007669"/>
    <property type="project" value="UniProtKB-SubCell"/>
</dbReference>
<reference evidence="10 13" key="2">
    <citation type="submission" date="2020-07" db="EMBL/GenBank/DDBJ databases">
        <authorList>
            <person name="Feng H."/>
        </authorList>
    </citation>
    <scope>NUCLEOTIDE SEQUENCE [LARGE SCALE GENOMIC DNA]</scope>
    <source>
        <strain evidence="13">s-12</strain>
        <strain evidence="10">S-12</strain>
    </source>
</reference>
<evidence type="ECO:0000256" key="3">
    <source>
        <dbReference type="ARBA" id="ARBA00022519"/>
    </source>
</evidence>
<dbReference type="Proteomes" id="UP000570010">
    <property type="component" value="Unassembled WGS sequence"/>
</dbReference>
<feature type="domain" description="Threonine/Serine exporter ThrE" evidence="9">
    <location>
        <begin position="8"/>
        <end position="134"/>
    </location>
</feature>